<comment type="caution">
    <text evidence="2">The sequence shown here is derived from an EMBL/GenBank/DDBJ whole genome shotgun (WGS) entry which is preliminary data.</text>
</comment>
<feature type="compositionally biased region" description="Low complexity" evidence="1">
    <location>
        <begin position="169"/>
        <end position="189"/>
    </location>
</feature>
<feature type="compositionally biased region" description="Low complexity" evidence="1">
    <location>
        <begin position="239"/>
        <end position="253"/>
    </location>
</feature>
<dbReference type="Proteomes" id="UP000243723">
    <property type="component" value="Unassembled WGS sequence"/>
</dbReference>
<keyword evidence="3" id="KW-1185">Reference proteome</keyword>
<organism evidence="2 3">
    <name type="scientific">Elsinoe australis</name>
    <dbReference type="NCBI Taxonomy" id="40998"/>
    <lineage>
        <taxon>Eukaryota</taxon>
        <taxon>Fungi</taxon>
        <taxon>Dikarya</taxon>
        <taxon>Ascomycota</taxon>
        <taxon>Pezizomycotina</taxon>
        <taxon>Dothideomycetes</taxon>
        <taxon>Dothideomycetidae</taxon>
        <taxon>Myriangiales</taxon>
        <taxon>Elsinoaceae</taxon>
        <taxon>Elsinoe</taxon>
    </lineage>
</organism>
<accession>A0A2P7ZU91</accession>
<proteinExistence type="predicted"/>
<dbReference type="AlphaFoldDB" id="A0A2P7ZU91"/>
<reference evidence="2 3" key="1">
    <citation type="submission" date="2017-05" db="EMBL/GenBank/DDBJ databases">
        <title>Draft genome sequence of Elsinoe australis.</title>
        <authorList>
            <person name="Cheng Q."/>
        </authorList>
    </citation>
    <scope>NUCLEOTIDE SEQUENCE [LARGE SCALE GENOMIC DNA]</scope>
    <source>
        <strain evidence="2 3">NL1</strain>
    </source>
</reference>
<evidence type="ECO:0000313" key="3">
    <source>
        <dbReference type="Proteomes" id="UP000243723"/>
    </source>
</evidence>
<protein>
    <submittedName>
        <fullName evidence="2">Manganese-transporting ATPase 1</fullName>
    </submittedName>
</protein>
<dbReference type="OrthoDB" id="5422351at2759"/>
<name>A0A2P7ZU91_9PEZI</name>
<evidence type="ECO:0000313" key="2">
    <source>
        <dbReference type="EMBL" id="PSK51784.1"/>
    </source>
</evidence>
<dbReference type="PANTHER" id="PTHR40625">
    <property type="entry name" value="GTP-BINDING PROTEIN ESDC-RELATED"/>
    <property type="match status" value="1"/>
</dbReference>
<dbReference type="Gene3D" id="2.60.40.10">
    <property type="entry name" value="Immunoglobulins"/>
    <property type="match status" value="1"/>
</dbReference>
<feature type="region of interest" description="Disordered" evidence="1">
    <location>
        <begin position="510"/>
        <end position="533"/>
    </location>
</feature>
<dbReference type="InterPro" id="IPR013783">
    <property type="entry name" value="Ig-like_fold"/>
</dbReference>
<dbReference type="PANTHER" id="PTHR40625:SF1">
    <property type="entry name" value="AMP-ACTIVATED PROTEIN KINASE GLYCOGEN-BINDING DOMAIN-CONTAINING PROTEIN"/>
    <property type="match status" value="1"/>
</dbReference>
<feature type="region of interest" description="Disordered" evidence="1">
    <location>
        <begin position="162"/>
        <end position="287"/>
    </location>
</feature>
<gene>
    <name evidence="2" type="ORF">B9Z65_3051</name>
</gene>
<sequence length="553" mass="60437">MDSFTLYTFNLKAPAHARTVELYGSWDNFSQPWRLHRDTLRGRSFWTGCHKFENIVFDGIKPDWNKPRNGALKQGGRYWYFYRLDDADEYCDPANPTTTDCPLLPGQLLNVLDVPIEIVEKPRRGRSASVDIAFIHQPVMTLDPEARYRKIKRQPPKLMRHYASSDGLESNPSSTSASPSIPNESSNESFKSSAAEPKPVARRAKSFVSHRASNQMLHDCPSPSPLGRSIGVATTTPLSGSAGSFSSQGSDSGVLRPFAPTPHVEDPLRPQTRPGSDSASSRSTQSFYTVNSKPSFFTEKALPSLPNLPPGFNPTAQGQGLGISMQQQLPSVEQKPAPVLRSKPSRNFARPFYAHAVQANQVESSVTSPVLPPPADDSMDFSFTGMAVAYPSPRSETTSFGMASPTFTADTVSTPGFTTPHRLSAQFQFDLHSEPLDLSLGDQIYSEHAIDDVELRLSRLQTGDDEELNTLFVSPQPGRSLSQTPSPFLKHPDAALSDVTLKKLPTPKPNAYIGDENIPPSPSPIGSPKADMSSPSLANKIFGELGFLGRAIH</sequence>
<feature type="compositionally biased region" description="Polar residues" evidence="1">
    <location>
        <begin position="273"/>
        <end position="287"/>
    </location>
</feature>
<dbReference type="EMBL" id="NHZQ01000121">
    <property type="protein sequence ID" value="PSK51784.1"/>
    <property type="molecule type" value="Genomic_DNA"/>
</dbReference>
<dbReference type="STRING" id="40998.A0A2P7ZU91"/>
<evidence type="ECO:0000256" key="1">
    <source>
        <dbReference type="SAM" id="MobiDB-lite"/>
    </source>
</evidence>